<name>K1JQ48_9BURK</name>
<reference evidence="8 9" key="1">
    <citation type="submission" date="2012-05" db="EMBL/GenBank/DDBJ databases">
        <title>The Genome Sequence of Sutterella wadsworthensis 2_1_59BFAA.</title>
        <authorList>
            <consortium name="The Broad Institute Genome Sequencing Platform"/>
            <person name="Earl A."/>
            <person name="Ward D."/>
            <person name="Feldgarden M."/>
            <person name="Gevers D."/>
            <person name="Daigneault M."/>
            <person name="Strauss J."/>
            <person name="Allen-Vercoe E."/>
            <person name="Walker B."/>
            <person name="Young S.K."/>
            <person name="Zeng Q."/>
            <person name="Gargeya S."/>
            <person name="Fitzgerald M."/>
            <person name="Haas B."/>
            <person name="Abouelleil A."/>
            <person name="Alvarado L."/>
            <person name="Arachchi H.M."/>
            <person name="Berlin A.M."/>
            <person name="Chapman S.B."/>
            <person name="Goldberg J."/>
            <person name="Griggs A."/>
            <person name="Gujja S."/>
            <person name="Hansen M."/>
            <person name="Howarth C."/>
            <person name="Imamovic A."/>
            <person name="Larimer J."/>
            <person name="McCowen C."/>
            <person name="Montmayeur A."/>
            <person name="Murphy C."/>
            <person name="Neiman D."/>
            <person name="Pearson M."/>
            <person name="Priest M."/>
            <person name="Roberts A."/>
            <person name="Saif S."/>
            <person name="Shea T."/>
            <person name="Sisk P."/>
            <person name="Sykes S."/>
            <person name="Wortman J."/>
            <person name="Nusbaum C."/>
            <person name="Birren B."/>
        </authorList>
    </citation>
    <scope>NUCLEOTIDE SEQUENCE [LARGE SCALE GENOMIC DNA]</scope>
    <source>
        <strain evidence="8 9">2_1_59BFAA</strain>
    </source>
</reference>
<dbReference type="Proteomes" id="UP000005835">
    <property type="component" value="Unassembled WGS sequence"/>
</dbReference>
<dbReference type="EMBL" id="ADMG01000002">
    <property type="protein sequence ID" value="EKB32341.1"/>
    <property type="molecule type" value="Genomic_DNA"/>
</dbReference>
<evidence type="ECO:0000313" key="8">
    <source>
        <dbReference type="EMBL" id="EKB32341.1"/>
    </source>
</evidence>
<feature type="short sequence motif" description="GXGXXG" evidence="6">
    <location>
        <begin position="90"/>
        <end position="95"/>
    </location>
</feature>
<dbReference type="eggNOG" id="COG1752">
    <property type="taxonomic scope" value="Bacteria"/>
</dbReference>
<dbReference type="AlphaFoldDB" id="K1JQ48"/>
<dbReference type="SUPFAM" id="SSF52151">
    <property type="entry name" value="FabD/lysophospholipase-like"/>
    <property type="match status" value="1"/>
</dbReference>
<comment type="subcellular location">
    <subcellularLocation>
        <location evidence="1">Membrane</location>
    </subcellularLocation>
</comment>
<keyword evidence="2 6" id="KW-0378">Hydrolase</keyword>
<evidence type="ECO:0000259" key="7">
    <source>
        <dbReference type="PROSITE" id="PS51635"/>
    </source>
</evidence>
<keyword evidence="4 6" id="KW-0443">Lipid metabolism</keyword>
<proteinExistence type="predicted"/>
<keyword evidence="5" id="KW-0472">Membrane</keyword>
<dbReference type="PROSITE" id="PS51635">
    <property type="entry name" value="PNPLA"/>
    <property type="match status" value="1"/>
</dbReference>
<feature type="short sequence motif" description="GXSXG" evidence="6">
    <location>
        <begin position="117"/>
        <end position="121"/>
    </location>
</feature>
<feature type="domain" description="PNPLA" evidence="7">
    <location>
        <begin position="86"/>
        <end position="280"/>
    </location>
</feature>
<dbReference type="HOGENOM" id="CLU_014750_1_0_4"/>
<evidence type="ECO:0000256" key="2">
    <source>
        <dbReference type="ARBA" id="ARBA00022801"/>
    </source>
</evidence>
<evidence type="ECO:0000256" key="1">
    <source>
        <dbReference type="ARBA" id="ARBA00004370"/>
    </source>
</evidence>
<dbReference type="STRING" id="742823.HMPREF9465_00024"/>
<dbReference type="GO" id="GO:0019867">
    <property type="term" value="C:outer membrane"/>
    <property type="evidence" value="ECO:0007669"/>
    <property type="project" value="InterPro"/>
</dbReference>
<dbReference type="Pfam" id="PF01103">
    <property type="entry name" value="Omp85"/>
    <property type="match status" value="1"/>
</dbReference>
<feature type="short sequence motif" description="DGA/G" evidence="6">
    <location>
        <begin position="267"/>
        <end position="269"/>
    </location>
</feature>
<comment type="caution">
    <text evidence="8">The sequence shown here is derived from an EMBL/GenBank/DDBJ whole genome shotgun (WGS) entry which is preliminary data.</text>
</comment>
<accession>K1JQ48</accession>
<dbReference type="PATRIC" id="fig|742823.3.peg.25"/>
<sequence length="791" mass="86809">MHSRRTDGRTPTQGACGRLSLCRRSAFRTRPNFFPDIDDKPMQLKKIAILTLAAFGLAATCTQPLAKTADEVRARCRAEHRPCVGLVLSGGGARGFAHTGVLDVIEELGIKIDVVTGTSMGSMVGGAYAAGYSAAEIRDIVLGVDWDRMMAPRADREELPWRLKVDDYKNLAVSGIEFGKDGRVKLPDSVIPSEELDLFLNDKTGPANYVNDLTELAIPFGAIATDLVSGERVVLQKDVSLGMAMRASMSLPGVFAPVVIHDRMLVDGGLLDNLPVSLAREMGADVIIAVNVGTPLLKREELGNVVTVMAQMVNLLTEQNVRQSLADLGPEDILITPDLDDFSSADLKKSDKIITRGYDAAQKVRDRLERLASPDRAQWIAWDETRKGAVMPHTRRDIHEISTVKVEGLKVANPEAILNELDIDTSRPVSNAEIDAASRRVWADGAYSSVRYRFEPGPEGTEVLVFEPKEKKPGYSSIRIGGSLETDFRDEHTFTVLLAHIWGWLNPWGAELRSEIQAGKNRRAGVEFYQPLGPGSDWFVNPSFEYSVSPFNVYENGEAIARYKNETSTAQIGLGYSIERLGYARVAAGYFSRASTRTIGVTDLSTPEVESPFVSAELLLDTLDSVNFPTKGYRFALQGQRIFDTDGPGYKNIYEANVYVPITYGRWTTLFSGKLGRSAVPSVFSLGGAFELTGSPYGRWTGSDIQLGSVRISRNISDWLGAGERTVWLGASAEAGRAYNRDEEGESGNRDWHRAVGGYVGVDSIIGPLYLMAGRTMDEGWGVYFFWGRKM</sequence>
<dbReference type="InterPro" id="IPR016035">
    <property type="entry name" value="Acyl_Trfase/lysoPLipase"/>
</dbReference>
<dbReference type="PANTHER" id="PTHR14226">
    <property type="entry name" value="NEUROPATHY TARGET ESTERASE/SWISS CHEESE D.MELANOGASTER"/>
    <property type="match status" value="1"/>
</dbReference>
<dbReference type="PANTHER" id="PTHR14226:SF29">
    <property type="entry name" value="NEUROPATHY TARGET ESTERASE SWS"/>
    <property type="match status" value="1"/>
</dbReference>
<dbReference type="Pfam" id="PF01734">
    <property type="entry name" value="Patatin"/>
    <property type="match status" value="1"/>
</dbReference>
<dbReference type="InterPro" id="IPR000184">
    <property type="entry name" value="Bac_surfAg_D15"/>
</dbReference>
<dbReference type="GO" id="GO:0016042">
    <property type="term" value="P:lipid catabolic process"/>
    <property type="evidence" value="ECO:0007669"/>
    <property type="project" value="UniProtKB-UniRule"/>
</dbReference>
<dbReference type="InterPro" id="IPR002641">
    <property type="entry name" value="PNPLA_dom"/>
</dbReference>
<feature type="active site" description="Nucleophile" evidence="6">
    <location>
        <position position="119"/>
    </location>
</feature>
<gene>
    <name evidence="8" type="ORF">HMPREF9465_00024</name>
</gene>
<dbReference type="Gene3D" id="2.40.160.50">
    <property type="entry name" value="membrane protein fhac: a member of the omp85/tpsb transporter family"/>
    <property type="match status" value="1"/>
</dbReference>
<evidence type="ECO:0000256" key="6">
    <source>
        <dbReference type="PROSITE-ProRule" id="PRU01161"/>
    </source>
</evidence>
<dbReference type="Gene3D" id="3.10.20.310">
    <property type="entry name" value="membrane protein fhac"/>
    <property type="match status" value="1"/>
</dbReference>
<evidence type="ECO:0000256" key="3">
    <source>
        <dbReference type="ARBA" id="ARBA00022963"/>
    </source>
</evidence>
<dbReference type="GO" id="GO:0016787">
    <property type="term" value="F:hydrolase activity"/>
    <property type="evidence" value="ECO:0007669"/>
    <property type="project" value="UniProtKB-UniRule"/>
</dbReference>
<keyword evidence="9" id="KW-1185">Reference proteome</keyword>
<dbReference type="Gene3D" id="3.40.1090.10">
    <property type="entry name" value="Cytosolic phospholipase A2 catalytic domain"/>
    <property type="match status" value="2"/>
</dbReference>
<protein>
    <recommendedName>
        <fullName evidence="7">PNPLA domain-containing protein</fullName>
    </recommendedName>
</protein>
<evidence type="ECO:0000256" key="5">
    <source>
        <dbReference type="ARBA" id="ARBA00023136"/>
    </source>
</evidence>
<feature type="active site" description="Proton acceptor" evidence="6">
    <location>
        <position position="267"/>
    </location>
</feature>
<organism evidence="8 9">
    <name type="scientific">Sutterella wadsworthensis 2_1_59BFAA</name>
    <dbReference type="NCBI Taxonomy" id="742823"/>
    <lineage>
        <taxon>Bacteria</taxon>
        <taxon>Pseudomonadati</taxon>
        <taxon>Pseudomonadota</taxon>
        <taxon>Betaproteobacteria</taxon>
        <taxon>Burkholderiales</taxon>
        <taxon>Sutterellaceae</taxon>
        <taxon>Sutterella</taxon>
    </lineage>
</organism>
<dbReference type="CDD" id="cd07205">
    <property type="entry name" value="Pat_PNPLA6_PNPLA7_NTE1_like"/>
    <property type="match status" value="1"/>
</dbReference>
<evidence type="ECO:0000313" key="9">
    <source>
        <dbReference type="Proteomes" id="UP000005835"/>
    </source>
</evidence>
<evidence type="ECO:0000256" key="4">
    <source>
        <dbReference type="ARBA" id="ARBA00023098"/>
    </source>
</evidence>
<dbReference type="eggNOG" id="COG4775">
    <property type="taxonomic scope" value="Bacteria"/>
</dbReference>
<keyword evidence="3 6" id="KW-0442">Lipid degradation</keyword>
<dbReference type="InterPro" id="IPR050301">
    <property type="entry name" value="NTE"/>
</dbReference>